<feature type="region of interest" description="Disordered" evidence="2">
    <location>
        <begin position="851"/>
        <end position="873"/>
    </location>
</feature>
<feature type="coiled-coil region" evidence="1">
    <location>
        <begin position="1782"/>
        <end position="1866"/>
    </location>
</feature>
<keyword evidence="4" id="KW-1185">Reference proteome</keyword>
<feature type="coiled-coil region" evidence="1">
    <location>
        <begin position="1178"/>
        <end position="1226"/>
    </location>
</feature>
<dbReference type="EMBL" id="JAECZO010000030">
    <property type="protein sequence ID" value="KAK7194018.1"/>
    <property type="molecule type" value="Genomic_DNA"/>
</dbReference>
<evidence type="ECO:0000313" key="3">
    <source>
        <dbReference type="EMBL" id="KAK7194018.1"/>
    </source>
</evidence>
<feature type="coiled-coil region" evidence="1">
    <location>
        <begin position="476"/>
        <end position="503"/>
    </location>
</feature>
<feature type="coiled-coil region" evidence="1">
    <location>
        <begin position="1082"/>
        <end position="1130"/>
    </location>
</feature>
<evidence type="ECO:0000313" key="4">
    <source>
        <dbReference type="Proteomes" id="UP001430356"/>
    </source>
</evidence>
<dbReference type="PANTHER" id="PTHR45615">
    <property type="entry name" value="MYOSIN HEAVY CHAIN, NON-MUSCLE"/>
    <property type="match status" value="1"/>
</dbReference>
<reference evidence="3 4" key="1">
    <citation type="journal article" date="2021" name="MBio">
        <title>A New Model Trypanosomatid, Novymonas esmeraldas: Genomic Perception of Its 'Candidatus Pandoraea novymonadis' Endosymbiont.</title>
        <authorList>
            <person name="Zakharova A."/>
            <person name="Saura A."/>
            <person name="Butenko A."/>
            <person name="Podesvova L."/>
            <person name="Warmusova S."/>
            <person name="Kostygov A.Y."/>
            <person name="Nenarokova A."/>
            <person name="Lukes J."/>
            <person name="Opperdoes F.R."/>
            <person name="Yurchenko V."/>
        </authorList>
    </citation>
    <scope>NUCLEOTIDE SEQUENCE [LARGE SCALE GENOMIC DNA]</scope>
    <source>
        <strain evidence="3 4">E262AT.01</strain>
    </source>
</reference>
<feature type="coiled-coil region" evidence="1">
    <location>
        <begin position="606"/>
        <end position="647"/>
    </location>
</feature>
<feature type="region of interest" description="Disordered" evidence="2">
    <location>
        <begin position="169"/>
        <end position="204"/>
    </location>
</feature>
<feature type="region of interest" description="Disordered" evidence="2">
    <location>
        <begin position="1011"/>
        <end position="1031"/>
    </location>
</feature>
<evidence type="ECO:0000256" key="2">
    <source>
        <dbReference type="SAM" id="MobiDB-lite"/>
    </source>
</evidence>
<dbReference type="PANTHER" id="PTHR45615:SF80">
    <property type="entry name" value="GRIP DOMAIN-CONTAINING PROTEIN"/>
    <property type="match status" value="1"/>
</dbReference>
<comment type="caution">
    <text evidence="3">The sequence shown here is derived from an EMBL/GenBank/DDBJ whole genome shotgun (WGS) entry which is preliminary data.</text>
</comment>
<keyword evidence="1" id="KW-0175">Coiled coil</keyword>
<accession>A0AAW0EIQ2</accession>
<gene>
    <name evidence="3" type="ORF">NESM_000314200</name>
</gene>
<name>A0AAW0EIQ2_9TRYP</name>
<sequence length="2107" mass="223782">MSLMEEIGDAPMSISGEMWMCADSTGPSKVGAGRGLKNFITIEKDRFIAYTSRSAQSKQVKLIAFRSMKRVAWYTHHPKVPGAEATGTAAAAAAQMRRRVGKDPLTATYYYIVLEFLRDNTVLGTVAQGKRERVVLCTDDQRDFSIWRQFIDLYESPPIHDGVVEGRDKKALKAQPPTGGAPDHDDTTSSDDSDGDGEGRRGPVGAVGRRVLDLWRNRCVALLNDFAHLSDASLQVKSADVFEAPPGCSGGLDWDVHAEAVLHAVERDMRPSMKVVPPSVAGSTDAGAAGPSPPLDQSPSPSPPRSAPRHAGEAASATDTLEMRLDAMRSQASHLRVELEQFQAVAAEVGAMVEGRELSPAQMSPDALHGYVERLRAVSPPVDVARAADAAELECACAEAVREFTSRVRANTLAFAEESSREQAIHQERAALPQRVRTVVAVLLDELTRATADVTALRATLAERNTSTAPATATTAASATLELHELRKALNRAEMELEGMQQQQFDAGRHAKHLSRRYEELLIAYADAAQDMVRSQYREYASLHRFFLSALRGEASASETTSTSAAAAAATTGAAGAGDGRHAALPHARGAGAQRLVVSTAHFEAIQALEEERRAAREKQQALDEVMTELAALRQDRDEEIENLKRNFLAAKAAWEKDEAVLQVKLAALRSAVPRGAVILPATATAAAAGAAPLDGAPEAEIAAKLLSTAAPTRSPTDAVASGADAAAAAQQSSADGLEALHKVATLLCATSAEASLDAAVAAQRQQAFYDWALHAVVPLTATTTTDGSFLQMVTAVVHAHHAVLQQTAHLHTTTAAPAPATPVDLVTLIQNEHELCTTLWDMIDTHLLESPAAEDDPTTESDDTHLGRLRSSYSSPPALAELDLLCATLHTVADDARHYRHLLHRCGAVSLSQHLDHLDSRSAQLDIELAARRHLEDALHTMQQETMDLHRSNEQLRHDTATALSSLGIDAASPESAGALVARAAADAAERERALRADVAAAEERVRELQQRLDATEQAAQAEQEELRADHDERLRTADEQLAETDAARQALSDGVAGALAALGVDAASPESAGALVARAAADAAERERALRADVAAAEERVRELQQRLDATEQAAQAEQEELRADHDERLRTADEQLAETDAARQALSDGVAGALAALGVDAASPESAGALVARAAADAAERERALRADVAAAEERVRELQQRLDATEQAAQAEQEELRADHDERLRVVETRADGGERERSMLQLSAEESEARVRLVLDGVLQSVIWNMAGRDVAVLTTAASTLGVAVSDVQWAVEERLAELRRVNAALSEVRREGAWYRDAALMAAVESLEEVVPDGSRGSASEMGDDAAAAQERVIRCMCRAAQVVRSLVSEGMVQAAAHESLSAVVAESSVGVREAAAALREVVSGTPGGEAEDERQRRPAGASLDGGLRVACRGMTSATAECVAWAQDVTNSLSATYQTLASACQGEDGAAVGDGRPQDTAMAMAVVGQLPRLATQVCAELAQLRRCASLESEVSSVTQQRSALLRSVGAHCGSLHATLSESGSDVPALTSSIASPSTVEEADALLRGTVSRASGVLRDYARAVHRASSALSFVADDVGGSAPPMGGLDALVALTAAARDRVVELEGIEQQQRQQQRRETTEAARERDDFAVAAAALQQRCDAVEAAQRGAGEELATLHASATLLRQRADTVARVFCQFANDISTATGSAELHLDPAELDTPDLVALARQLLAPADRDAASHVMEDRLAAIVDACRRGSAELTRAQSASARVAQEADEVRAVMATYAQRLEQAQAQVQEGRDTIAILEAALEKERRSAVQAQHEAARAHEVAIHDARLHSAALESRAVEAEDTLMRVRTELTAAQECAAEVQGRLDRAEEGSAARAADVRACLAAVGRVASLEEVAQVAAAYRLEYKKKSLEAKEARRRRDVVQEWAASASPTALELHHLRAVVAGISRVLPGTALVSLAGCVSQLRRDLSEAERLLGAPVSTPCTDGASREVLLEAVEAAGRRVAGAAGSRTPGRWGAAPRLLVDAVHAVVEERDEWRASASDAAGASEQCRSAVVAVTDKLRTALSAAAATALLLKMRVSVFWRRSTAS</sequence>
<evidence type="ECO:0000256" key="1">
    <source>
        <dbReference type="SAM" id="Coils"/>
    </source>
</evidence>
<feature type="compositionally biased region" description="Acidic residues" evidence="2">
    <location>
        <begin position="853"/>
        <end position="862"/>
    </location>
</feature>
<organism evidence="3 4">
    <name type="scientific">Novymonas esmeraldas</name>
    <dbReference type="NCBI Taxonomy" id="1808958"/>
    <lineage>
        <taxon>Eukaryota</taxon>
        <taxon>Discoba</taxon>
        <taxon>Euglenozoa</taxon>
        <taxon>Kinetoplastea</taxon>
        <taxon>Metakinetoplastina</taxon>
        <taxon>Trypanosomatida</taxon>
        <taxon>Trypanosomatidae</taxon>
        <taxon>Novymonas</taxon>
    </lineage>
</organism>
<proteinExistence type="predicted"/>
<dbReference type="Proteomes" id="UP001430356">
    <property type="component" value="Unassembled WGS sequence"/>
</dbReference>
<feature type="region of interest" description="Disordered" evidence="2">
    <location>
        <begin position="273"/>
        <end position="317"/>
    </location>
</feature>
<protein>
    <submittedName>
        <fullName evidence="3">Uncharacterized protein</fullName>
    </submittedName>
</protein>
<feature type="compositionally biased region" description="Pro residues" evidence="2">
    <location>
        <begin position="291"/>
        <end position="306"/>
    </location>
</feature>
<feature type="region of interest" description="Disordered" evidence="2">
    <location>
        <begin position="1407"/>
        <end position="1428"/>
    </location>
</feature>